<dbReference type="STRING" id="1173020.Cha6605_2442"/>
<sequence length="164" mass="18645">MHDTRTDISLKPRDLAVAHLLLRLLIGVNFFNHGFTRIGNIPGFVEETVKTLQGSYFPEPLVRLNAYLVPIIELVVGILIILGLSTRIALIVTSALMIMLMMGVTSVQKWEIATSQLIYGIVLFALLATCRFNWFSIDNWLGRKHRRDTVSERSDEVLSYRDRS</sequence>
<evidence type="ECO:0000256" key="4">
    <source>
        <dbReference type="ARBA" id="ARBA00022692"/>
    </source>
</evidence>
<organism evidence="8 9">
    <name type="scientific">Chamaesiphon minutus (strain ATCC 27169 / PCC 6605)</name>
    <dbReference type="NCBI Taxonomy" id="1173020"/>
    <lineage>
        <taxon>Bacteria</taxon>
        <taxon>Bacillati</taxon>
        <taxon>Cyanobacteriota</taxon>
        <taxon>Cyanophyceae</taxon>
        <taxon>Gomontiellales</taxon>
        <taxon>Chamaesiphonaceae</taxon>
        <taxon>Chamaesiphon</taxon>
    </lineage>
</organism>
<evidence type="ECO:0000256" key="5">
    <source>
        <dbReference type="ARBA" id="ARBA00022989"/>
    </source>
</evidence>
<dbReference type="PATRIC" id="fig|1173020.3.peg.2783"/>
<gene>
    <name evidence="8" type="ORF">Cha6605_2442</name>
</gene>
<keyword evidence="5 7" id="KW-1133">Transmembrane helix</keyword>
<evidence type="ECO:0000256" key="6">
    <source>
        <dbReference type="ARBA" id="ARBA00023136"/>
    </source>
</evidence>
<dbReference type="GO" id="GO:0005886">
    <property type="term" value="C:plasma membrane"/>
    <property type="evidence" value="ECO:0007669"/>
    <property type="project" value="UniProtKB-SubCell"/>
</dbReference>
<keyword evidence="9" id="KW-1185">Reference proteome</keyword>
<feature type="transmembrane region" description="Helical" evidence="7">
    <location>
        <begin position="64"/>
        <end position="81"/>
    </location>
</feature>
<keyword evidence="6 7" id="KW-0472">Membrane</keyword>
<accession>K9UH17</accession>
<dbReference type="HOGENOM" id="CLU_125957_0_0_3"/>
<dbReference type="PANTHER" id="PTHR33452:SF1">
    <property type="entry name" value="INNER MEMBRANE PROTEIN YPHA-RELATED"/>
    <property type="match status" value="1"/>
</dbReference>
<dbReference type="eggNOG" id="COG2259">
    <property type="taxonomic scope" value="Bacteria"/>
</dbReference>
<dbReference type="RefSeq" id="WP_015159647.1">
    <property type="nucleotide sequence ID" value="NC_019697.1"/>
</dbReference>
<dbReference type="PANTHER" id="PTHR33452">
    <property type="entry name" value="OXIDOREDUCTASE CATD-RELATED"/>
    <property type="match status" value="1"/>
</dbReference>
<dbReference type="OrthoDB" id="573178at2"/>
<protein>
    <submittedName>
        <fullName evidence="8">Putative membrane protein</fullName>
    </submittedName>
</protein>
<name>K9UH17_CHAP6</name>
<evidence type="ECO:0000313" key="8">
    <source>
        <dbReference type="EMBL" id="AFY93499.1"/>
    </source>
</evidence>
<dbReference type="InterPro" id="IPR051907">
    <property type="entry name" value="DoxX-like_oxidoreductase"/>
</dbReference>
<dbReference type="Pfam" id="PF07681">
    <property type="entry name" value="DoxX"/>
    <property type="match status" value="1"/>
</dbReference>
<evidence type="ECO:0000256" key="2">
    <source>
        <dbReference type="ARBA" id="ARBA00006679"/>
    </source>
</evidence>
<dbReference type="KEGG" id="cmp:Cha6605_2442"/>
<reference evidence="8 9" key="1">
    <citation type="submission" date="2012-05" db="EMBL/GenBank/DDBJ databases">
        <title>Finished chromosome of genome of Chamaesiphon sp. PCC 6605.</title>
        <authorList>
            <consortium name="US DOE Joint Genome Institute"/>
            <person name="Gugger M."/>
            <person name="Coursin T."/>
            <person name="Rippka R."/>
            <person name="Tandeau De Marsac N."/>
            <person name="Huntemann M."/>
            <person name="Wei C.-L."/>
            <person name="Han J."/>
            <person name="Detter J.C."/>
            <person name="Han C."/>
            <person name="Tapia R."/>
            <person name="Chen A."/>
            <person name="Kyrpides N."/>
            <person name="Mavromatis K."/>
            <person name="Markowitz V."/>
            <person name="Szeto E."/>
            <person name="Ivanova N."/>
            <person name="Pagani I."/>
            <person name="Pati A."/>
            <person name="Goodwin L."/>
            <person name="Nordberg H.P."/>
            <person name="Cantor M.N."/>
            <person name="Hua S.X."/>
            <person name="Woyke T."/>
            <person name="Kerfeld C.A."/>
        </authorList>
    </citation>
    <scope>NUCLEOTIDE SEQUENCE [LARGE SCALE GENOMIC DNA]</scope>
    <source>
        <strain evidence="9">ATCC 27169 / PCC 6605</strain>
    </source>
</reference>
<keyword evidence="3" id="KW-1003">Cell membrane</keyword>
<evidence type="ECO:0000256" key="1">
    <source>
        <dbReference type="ARBA" id="ARBA00004651"/>
    </source>
</evidence>
<dbReference type="Proteomes" id="UP000010366">
    <property type="component" value="Chromosome"/>
</dbReference>
<comment type="subcellular location">
    <subcellularLocation>
        <location evidence="1">Cell membrane</location>
        <topology evidence="1">Multi-pass membrane protein</topology>
    </subcellularLocation>
</comment>
<evidence type="ECO:0000256" key="7">
    <source>
        <dbReference type="SAM" id="Phobius"/>
    </source>
</evidence>
<dbReference type="AlphaFoldDB" id="K9UH17"/>
<comment type="similarity">
    <text evidence="2">Belongs to the DoxX family.</text>
</comment>
<feature type="transmembrane region" description="Helical" evidence="7">
    <location>
        <begin position="117"/>
        <end position="137"/>
    </location>
</feature>
<keyword evidence="4 7" id="KW-0812">Transmembrane</keyword>
<dbReference type="EMBL" id="CP003600">
    <property type="protein sequence ID" value="AFY93499.1"/>
    <property type="molecule type" value="Genomic_DNA"/>
</dbReference>
<dbReference type="InterPro" id="IPR032808">
    <property type="entry name" value="DoxX"/>
</dbReference>
<proteinExistence type="inferred from homology"/>
<feature type="transmembrane region" description="Helical" evidence="7">
    <location>
        <begin position="88"/>
        <end position="105"/>
    </location>
</feature>
<evidence type="ECO:0000313" key="9">
    <source>
        <dbReference type="Proteomes" id="UP000010366"/>
    </source>
</evidence>
<evidence type="ECO:0000256" key="3">
    <source>
        <dbReference type="ARBA" id="ARBA00022475"/>
    </source>
</evidence>